<evidence type="ECO:0000313" key="1">
    <source>
        <dbReference type="EMBL" id="SDK33863.1"/>
    </source>
</evidence>
<protein>
    <submittedName>
        <fullName evidence="1">Uncharacterized protein</fullName>
    </submittedName>
</protein>
<sequence length="79" mass="9075">MKQTPLEEEFAEAEEQLIEAMRIVNEVIRRAHKAGLDIKADIVTAYNEARPMPQITFWTPGWQRRVFPPANNIGPDISQ</sequence>
<gene>
    <name evidence="1" type="ORF">SAMN05428983_4645</name>
</gene>
<name>A0A7Z7BRW0_9HYPH</name>
<dbReference type="RefSeq" id="WP_092734631.1">
    <property type="nucleotide sequence ID" value="NZ_FNEW01000007.1"/>
</dbReference>
<accession>A0A7Z7BRW0</accession>
<proteinExistence type="predicted"/>
<evidence type="ECO:0000313" key="2">
    <source>
        <dbReference type="Proteomes" id="UP000198917"/>
    </source>
</evidence>
<reference evidence="1 2" key="1">
    <citation type="submission" date="2016-10" db="EMBL/GenBank/DDBJ databases">
        <authorList>
            <person name="Varghese N."/>
            <person name="Submissions S."/>
        </authorList>
    </citation>
    <scope>NUCLEOTIDE SEQUENCE [LARGE SCALE GENOMIC DNA]</scope>
    <source>
        <strain evidence="1 2">PDC82</strain>
    </source>
</reference>
<organism evidence="1 2">
    <name type="scientific">Agrobacterium fabrum</name>
    <dbReference type="NCBI Taxonomy" id="1176649"/>
    <lineage>
        <taxon>Bacteria</taxon>
        <taxon>Pseudomonadati</taxon>
        <taxon>Pseudomonadota</taxon>
        <taxon>Alphaproteobacteria</taxon>
        <taxon>Hyphomicrobiales</taxon>
        <taxon>Rhizobiaceae</taxon>
        <taxon>Rhizobium/Agrobacterium group</taxon>
        <taxon>Agrobacterium</taxon>
        <taxon>Agrobacterium tumefaciens complex</taxon>
    </lineage>
</organism>
<dbReference type="Proteomes" id="UP000198917">
    <property type="component" value="Unassembled WGS sequence"/>
</dbReference>
<comment type="caution">
    <text evidence="1">The sequence shown here is derived from an EMBL/GenBank/DDBJ whole genome shotgun (WGS) entry which is preliminary data.</text>
</comment>
<dbReference type="EMBL" id="FNEW01000007">
    <property type="protein sequence ID" value="SDK33863.1"/>
    <property type="molecule type" value="Genomic_DNA"/>
</dbReference>
<dbReference type="AlphaFoldDB" id="A0A7Z7BRW0"/>